<protein>
    <recommendedName>
        <fullName evidence="4">Integral membrane protein</fullName>
    </recommendedName>
</protein>
<dbReference type="RefSeq" id="WP_081653508.1">
    <property type="nucleotide sequence ID" value="NZ_AUHP01000012.1"/>
</dbReference>
<keyword evidence="1" id="KW-1133">Transmembrane helix</keyword>
<feature type="transmembrane region" description="Helical" evidence="1">
    <location>
        <begin position="150"/>
        <end position="169"/>
    </location>
</feature>
<evidence type="ECO:0008006" key="4">
    <source>
        <dbReference type="Google" id="ProtNLM"/>
    </source>
</evidence>
<organism evidence="2 3">
    <name type="scientific">Ligilactobacillus ceti DSM 22408</name>
    <dbReference type="NCBI Taxonomy" id="1122146"/>
    <lineage>
        <taxon>Bacteria</taxon>
        <taxon>Bacillati</taxon>
        <taxon>Bacillota</taxon>
        <taxon>Bacilli</taxon>
        <taxon>Lactobacillales</taxon>
        <taxon>Lactobacillaceae</taxon>
        <taxon>Ligilactobacillus</taxon>
    </lineage>
</organism>
<keyword evidence="3" id="KW-1185">Reference proteome</keyword>
<evidence type="ECO:0000313" key="2">
    <source>
        <dbReference type="EMBL" id="KRN89396.1"/>
    </source>
</evidence>
<dbReference type="EMBL" id="JQBZ01000016">
    <property type="protein sequence ID" value="KRN89396.1"/>
    <property type="molecule type" value="Genomic_DNA"/>
</dbReference>
<dbReference type="AlphaFoldDB" id="A0A0R2KT77"/>
<dbReference type="PATRIC" id="fig|1122146.4.peg.116"/>
<dbReference type="eggNOG" id="COG3247">
    <property type="taxonomic scope" value="Bacteria"/>
</dbReference>
<dbReference type="Proteomes" id="UP000051500">
    <property type="component" value="Unassembled WGS sequence"/>
</dbReference>
<keyword evidence="1" id="KW-0812">Transmembrane</keyword>
<keyword evidence="1" id="KW-0472">Membrane</keyword>
<dbReference type="Pfam" id="PF03729">
    <property type="entry name" value="DUF308"/>
    <property type="match status" value="1"/>
</dbReference>
<dbReference type="STRING" id="1122146.IV53_GL000114"/>
<feature type="transmembrane region" description="Helical" evidence="1">
    <location>
        <begin position="34"/>
        <end position="55"/>
    </location>
</feature>
<feature type="transmembrane region" description="Helical" evidence="1">
    <location>
        <begin position="122"/>
        <end position="144"/>
    </location>
</feature>
<name>A0A0R2KT77_9LACO</name>
<comment type="caution">
    <text evidence="2">The sequence shown here is derived from an EMBL/GenBank/DDBJ whole genome shotgun (WGS) entry which is preliminary data.</text>
</comment>
<sequence length="172" mass="19594">MINMTRTRFNLGNLILGVFFVGLSIYYLRQPEKALVLFPILVCVGIIFKGLYELFLSRGPITGQHHSWMLFLGVFDLVIGIASCVSTQFGLALLSYCLAFWIIMTSFTEIKLASFYRELERGYYGFIVVVNILMMICGVILLFYPIISLTMIYIMIITILMTIGIVKIIQAF</sequence>
<feature type="transmembrane region" description="Helical" evidence="1">
    <location>
        <begin position="89"/>
        <end position="110"/>
    </location>
</feature>
<feature type="transmembrane region" description="Helical" evidence="1">
    <location>
        <begin position="9"/>
        <end position="28"/>
    </location>
</feature>
<feature type="transmembrane region" description="Helical" evidence="1">
    <location>
        <begin position="67"/>
        <end position="83"/>
    </location>
</feature>
<reference evidence="2 3" key="1">
    <citation type="journal article" date="2015" name="Genome Announc.">
        <title>Expanding the biotechnology potential of lactobacilli through comparative genomics of 213 strains and associated genera.</title>
        <authorList>
            <person name="Sun Z."/>
            <person name="Harris H.M."/>
            <person name="McCann A."/>
            <person name="Guo C."/>
            <person name="Argimon S."/>
            <person name="Zhang W."/>
            <person name="Yang X."/>
            <person name="Jeffery I.B."/>
            <person name="Cooney J.C."/>
            <person name="Kagawa T.F."/>
            <person name="Liu W."/>
            <person name="Song Y."/>
            <person name="Salvetti E."/>
            <person name="Wrobel A."/>
            <person name="Rasinkangas P."/>
            <person name="Parkhill J."/>
            <person name="Rea M.C."/>
            <person name="O'Sullivan O."/>
            <person name="Ritari J."/>
            <person name="Douillard F.P."/>
            <person name="Paul Ross R."/>
            <person name="Yang R."/>
            <person name="Briner A.E."/>
            <person name="Felis G.E."/>
            <person name="de Vos W.M."/>
            <person name="Barrangou R."/>
            <person name="Klaenhammer T.R."/>
            <person name="Caufield P.W."/>
            <person name="Cui Y."/>
            <person name="Zhang H."/>
            <person name="O'Toole P.W."/>
        </authorList>
    </citation>
    <scope>NUCLEOTIDE SEQUENCE [LARGE SCALE GENOMIC DNA]</scope>
    <source>
        <strain evidence="2 3">DSM 22408</strain>
    </source>
</reference>
<dbReference type="InterPro" id="IPR005325">
    <property type="entry name" value="DUF308_memb"/>
</dbReference>
<evidence type="ECO:0000313" key="3">
    <source>
        <dbReference type="Proteomes" id="UP000051500"/>
    </source>
</evidence>
<gene>
    <name evidence="2" type="ORF">IV53_GL000114</name>
</gene>
<accession>A0A0R2KT77</accession>
<dbReference type="OrthoDB" id="2325981at2"/>
<proteinExistence type="predicted"/>
<evidence type="ECO:0000256" key="1">
    <source>
        <dbReference type="SAM" id="Phobius"/>
    </source>
</evidence>